<dbReference type="InterPro" id="IPR041359">
    <property type="entry name" value="MetOD1"/>
</dbReference>
<protein>
    <submittedName>
        <fullName evidence="2">Methanogen output domain 1-containing protein</fullName>
    </submittedName>
</protein>
<dbReference type="Pfam" id="PF18546">
    <property type="entry name" value="MetOD1"/>
    <property type="match status" value="1"/>
</dbReference>
<evidence type="ECO:0000313" key="2">
    <source>
        <dbReference type="EMBL" id="MCK7595367.1"/>
    </source>
</evidence>
<sequence>MDVACTDIDLDRDAFVRDLLRELSGLLEEVVGLDEARGFVALVGQRIGRRIDALYRPHLGDGEWSVGQLASVLVDLKRRIQGGFSIEAIEATRITLVNDRCPFGDKVLGRSSLCMMTSNVFGNIAAEHRGFAQVALEETIAAGDGRCRVVIHLDPERPVDGARQYRRS</sequence>
<feature type="domain" description="Metanogen output" evidence="1">
    <location>
        <begin position="20"/>
        <end position="152"/>
    </location>
</feature>
<dbReference type="Proteomes" id="UP001431449">
    <property type="component" value="Unassembled WGS sequence"/>
</dbReference>
<evidence type="ECO:0000313" key="3">
    <source>
        <dbReference type="Proteomes" id="UP001431449"/>
    </source>
</evidence>
<comment type="caution">
    <text evidence="2">The sequence shown here is derived from an EMBL/GenBank/DDBJ whole genome shotgun (WGS) entry which is preliminary data.</text>
</comment>
<dbReference type="RefSeq" id="WP_248211257.1">
    <property type="nucleotide sequence ID" value="NZ_JALNMH010000016.1"/>
</dbReference>
<organism evidence="2 3">
    <name type="scientific">Pseudomarimonas salicorniae</name>
    <dbReference type="NCBI Taxonomy" id="2933270"/>
    <lineage>
        <taxon>Bacteria</taxon>
        <taxon>Pseudomonadati</taxon>
        <taxon>Pseudomonadota</taxon>
        <taxon>Gammaproteobacteria</taxon>
        <taxon>Lysobacterales</taxon>
        <taxon>Lysobacteraceae</taxon>
        <taxon>Pseudomarimonas</taxon>
    </lineage>
</organism>
<keyword evidence="3" id="KW-1185">Reference proteome</keyword>
<accession>A0ABT0GLX5</accession>
<reference evidence="2" key="1">
    <citation type="submission" date="2022-04" db="EMBL/GenBank/DDBJ databases">
        <title>Lysobacter sp. CAU 1642 isolated from sea sand.</title>
        <authorList>
            <person name="Kim W."/>
        </authorList>
    </citation>
    <scope>NUCLEOTIDE SEQUENCE</scope>
    <source>
        <strain evidence="2">CAU 1642</strain>
    </source>
</reference>
<name>A0ABT0GLX5_9GAMM</name>
<dbReference type="EMBL" id="JALNMH010000016">
    <property type="protein sequence ID" value="MCK7595367.1"/>
    <property type="molecule type" value="Genomic_DNA"/>
</dbReference>
<proteinExistence type="predicted"/>
<gene>
    <name evidence="2" type="ORF">M0G41_17035</name>
</gene>
<evidence type="ECO:0000259" key="1">
    <source>
        <dbReference type="Pfam" id="PF18546"/>
    </source>
</evidence>